<dbReference type="AlphaFoldDB" id="A0AAV3RTI0"/>
<evidence type="ECO:0000313" key="4">
    <source>
        <dbReference type="Proteomes" id="UP001454036"/>
    </source>
</evidence>
<keyword evidence="2" id="KW-0472">Membrane</keyword>
<evidence type="ECO:0000256" key="2">
    <source>
        <dbReference type="SAM" id="Phobius"/>
    </source>
</evidence>
<evidence type="ECO:0000256" key="1">
    <source>
        <dbReference type="SAM" id="MobiDB-lite"/>
    </source>
</evidence>
<name>A0AAV3RTI0_LITER</name>
<feature type="region of interest" description="Disordered" evidence="1">
    <location>
        <begin position="50"/>
        <end position="83"/>
    </location>
</feature>
<feature type="region of interest" description="Disordered" evidence="1">
    <location>
        <begin position="190"/>
        <end position="229"/>
    </location>
</feature>
<feature type="compositionally biased region" description="Low complexity" evidence="1">
    <location>
        <begin position="57"/>
        <end position="68"/>
    </location>
</feature>
<accession>A0AAV3RTI0</accession>
<organism evidence="3 4">
    <name type="scientific">Lithospermum erythrorhizon</name>
    <name type="common">Purple gromwell</name>
    <name type="synonym">Lithospermum officinale var. erythrorhizon</name>
    <dbReference type="NCBI Taxonomy" id="34254"/>
    <lineage>
        <taxon>Eukaryota</taxon>
        <taxon>Viridiplantae</taxon>
        <taxon>Streptophyta</taxon>
        <taxon>Embryophyta</taxon>
        <taxon>Tracheophyta</taxon>
        <taxon>Spermatophyta</taxon>
        <taxon>Magnoliopsida</taxon>
        <taxon>eudicotyledons</taxon>
        <taxon>Gunneridae</taxon>
        <taxon>Pentapetalae</taxon>
        <taxon>asterids</taxon>
        <taxon>lamiids</taxon>
        <taxon>Boraginales</taxon>
        <taxon>Boraginaceae</taxon>
        <taxon>Boraginoideae</taxon>
        <taxon>Lithospermeae</taxon>
        <taxon>Lithospermum</taxon>
    </lineage>
</organism>
<keyword evidence="2" id="KW-1133">Transmembrane helix</keyword>
<feature type="region of interest" description="Disordered" evidence="1">
    <location>
        <begin position="119"/>
        <end position="141"/>
    </location>
</feature>
<dbReference type="EMBL" id="BAABME010012350">
    <property type="protein sequence ID" value="GAA0185013.1"/>
    <property type="molecule type" value="Genomic_DNA"/>
</dbReference>
<proteinExistence type="predicted"/>
<keyword evidence="2" id="KW-0812">Transmembrane</keyword>
<evidence type="ECO:0000313" key="3">
    <source>
        <dbReference type="EMBL" id="GAA0185013.1"/>
    </source>
</evidence>
<feature type="region of interest" description="Disordered" evidence="1">
    <location>
        <begin position="254"/>
        <end position="275"/>
    </location>
</feature>
<comment type="caution">
    <text evidence="3">The sequence shown here is derived from an EMBL/GenBank/DDBJ whole genome shotgun (WGS) entry which is preliminary data.</text>
</comment>
<gene>
    <name evidence="3" type="ORF">LIER_32301</name>
</gene>
<dbReference type="Proteomes" id="UP001454036">
    <property type="component" value="Unassembled WGS sequence"/>
</dbReference>
<feature type="transmembrane region" description="Helical" evidence="2">
    <location>
        <begin position="12"/>
        <end position="39"/>
    </location>
</feature>
<keyword evidence="4" id="KW-1185">Reference proteome</keyword>
<sequence>MGGSAKVIMGATLIMVVVLAMVLGLVFVLLAELYCSLLLRRKRHHRGASFVSTPPLAAATSSNNSTTTEPPPQQHADQSGHAPSLSSFYSQGVLQAPRNFLFPSVSNLDNTIQDLEKQNVQPQKYPPHVRHAFSSPTSPTSFTPLGSPKIVHEIPAQYCNTSTYNDSIHKEQLMYICNPIYDNEAGRISQMDTPFETPDTSPSRFEDGDEDEEDINVHQSPPLTPMKKLPSEACSISLKNMKALLGTSGSDYSYSNNNDCPSSSSSASPCTSPSW</sequence>
<protein>
    <submittedName>
        <fullName evidence="3">Uncharacterized protein</fullName>
    </submittedName>
</protein>
<reference evidence="3 4" key="1">
    <citation type="submission" date="2024-01" db="EMBL/GenBank/DDBJ databases">
        <title>The complete chloroplast genome sequence of Lithospermum erythrorhizon: insights into the phylogenetic relationship among Boraginaceae species and the maternal lineages of purple gromwells.</title>
        <authorList>
            <person name="Okada T."/>
            <person name="Watanabe K."/>
        </authorList>
    </citation>
    <scope>NUCLEOTIDE SEQUENCE [LARGE SCALE GENOMIC DNA]</scope>
</reference>